<evidence type="ECO:0000313" key="2">
    <source>
        <dbReference type="Proteomes" id="UP001196097"/>
    </source>
</evidence>
<gene>
    <name evidence="1" type="ORF">HF292_000810</name>
</gene>
<keyword evidence="2" id="KW-1185">Reference proteome</keyword>
<sequence>MTWDDAGLRWLDERSHKASLKKDMIELAWLQTYFRGMFLDKMDRNFIREVLEIKRKESSPANANRYLALIRAILNSCIEWGWLHYAPKLRQYHEPKRRIRWLYPEEAAKLLELLPEHLRDMAGFSLATGLRQANVAGLRWDQVDMARRVAWIHHDQSKNRKPLGVNLTNSAIAILQRQIGRHLTQVFTYRGKPVKQTNTKAWQKALEKAGITDFRWHDLRHTWASWHIQSGTSLERLQEMGGWESVEMVRRYAHMAPEHLAEDSAKIESILEKVCPHGTNTSQPHIFALPKNRVTA</sequence>
<accession>A0ACD5II89</accession>
<dbReference type="Proteomes" id="UP001196097">
    <property type="component" value="Chromosome"/>
</dbReference>
<organism evidence="1 2">
    <name type="scientific">Acidithiobacillus ferruginosus</name>
    <dbReference type="NCBI Taxonomy" id="3063951"/>
    <lineage>
        <taxon>Bacteria</taxon>
        <taxon>Pseudomonadati</taxon>
        <taxon>Pseudomonadota</taxon>
        <taxon>Acidithiobacillia</taxon>
        <taxon>Acidithiobacillales</taxon>
        <taxon>Acidithiobacillaceae</taxon>
        <taxon>Acidithiobacillus</taxon>
    </lineage>
</organism>
<protein>
    <submittedName>
        <fullName evidence="1">Site-specific integrase</fullName>
    </submittedName>
</protein>
<proteinExistence type="predicted"/>
<reference evidence="1 2" key="1">
    <citation type="journal article" date="2021" name="ISME J.">
        <title>Genomic evolution of the class Acidithiobacillia: deep-branching Proteobacteria living in extreme acidic conditions.</title>
        <authorList>
            <person name="Moya-Beltran A."/>
            <person name="Beard S."/>
            <person name="Rojas-Villalobos C."/>
            <person name="Issotta F."/>
            <person name="Gallardo Y."/>
            <person name="Ulloa R."/>
            <person name="Giaveno A."/>
            <person name="Degli Esposti M."/>
            <person name="Johnson D.B."/>
            <person name="Quatrini R."/>
        </authorList>
    </citation>
    <scope>NUCLEOTIDE SEQUENCE [LARGE SCALE GENOMIC DNA]</scope>
    <source>
        <strain evidence="1 2">CF3</strain>
    </source>
</reference>
<evidence type="ECO:0000313" key="1">
    <source>
        <dbReference type="EMBL" id="XRP73212.1"/>
    </source>
</evidence>
<dbReference type="EMBL" id="CP130946">
    <property type="protein sequence ID" value="XRP73212.1"/>
    <property type="molecule type" value="Genomic_DNA"/>
</dbReference>
<name>A0ACD5II89_9PROT</name>